<reference evidence="2 3" key="1">
    <citation type="submission" date="2018-05" db="EMBL/GenBank/DDBJ databases">
        <title>Complete genome sequencing of three human clinical isolates of Staphylococcus caprae reveals virulence factors similar to those of S. epidermidis and S. capitis.</title>
        <authorList>
            <person name="Watanabe S."/>
            <person name="Cui L."/>
        </authorList>
    </citation>
    <scope>NUCLEOTIDE SEQUENCE [LARGE SCALE GENOMIC DNA]</scope>
    <source>
        <strain evidence="2 3">JMUB590</strain>
    </source>
</reference>
<feature type="transmembrane region" description="Helical" evidence="1">
    <location>
        <begin position="160"/>
        <end position="179"/>
    </location>
</feature>
<feature type="transmembrane region" description="Helical" evidence="1">
    <location>
        <begin position="80"/>
        <end position="102"/>
    </location>
</feature>
<dbReference type="NCBIfam" id="TIGR01218">
    <property type="entry name" value="Gpos_tandem_5TM"/>
    <property type="match status" value="1"/>
</dbReference>
<protein>
    <recommendedName>
        <fullName evidence="4">Tandem five-TM protein</fullName>
    </recommendedName>
</protein>
<dbReference type="InterPro" id="IPR005915">
    <property type="entry name" value="Tandem_5TM"/>
</dbReference>
<dbReference type="Proteomes" id="UP000274772">
    <property type="component" value="Chromosome"/>
</dbReference>
<sequence>MWVIIDNITIETIKKNSKYKLIHYRDSHYIIDLNQNKLTYIFPLLNYVTRKSLVEVKEKDLNDITTIFTSKEEKEKRDSLTILASGISGFIAITTKSITDYLEFTTNMYINVFILLLTILPTLAFKNIFDNKKKKIMIRSTEVQAYAFVLPSKKYIFQNIFLYTFFIYMFIVSVAGVLTLKHTNIFFVVGIIITFMAILFQNLVLYAQTTIHGKIGGIKIKK</sequence>
<proteinExistence type="predicted"/>
<keyword evidence="1" id="KW-0472">Membrane</keyword>
<feature type="transmembrane region" description="Helical" evidence="1">
    <location>
        <begin position="185"/>
        <end position="205"/>
    </location>
</feature>
<organism evidence="2 3">
    <name type="scientific">Staphylococcus caprae</name>
    <dbReference type="NCBI Taxonomy" id="29380"/>
    <lineage>
        <taxon>Bacteria</taxon>
        <taxon>Bacillati</taxon>
        <taxon>Bacillota</taxon>
        <taxon>Bacilli</taxon>
        <taxon>Bacillales</taxon>
        <taxon>Staphylococcaceae</taxon>
        <taxon>Staphylococcus</taxon>
    </lineage>
</organism>
<keyword evidence="3" id="KW-1185">Reference proteome</keyword>
<gene>
    <name evidence="2" type="ORF">JMUB590_0062</name>
</gene>
<keyword evidence="1" id="KW-0812">Transmembrane</keyword>
<evidence type="ECO:0000256" key="1">
    <source>
        <dbReference type="SAM" id="Phobius"/>
    </source>
</evidence>
<accession>A0ABM7FT86</accession>
<dbReference type="GeneID" id="58049850"/>
<dbReference type="Pfam" id="PF04276">
    <property type="entry name" value="DUF443"/>
    <property type="match status" value="1"/>
</dbReference>
<evidence type="ECO:0000313" key="2">
    <source>
        <dbReference type="EMBL" id="BBD91172.1"/>
    </source>
</evidence>
<dbReference type="EMBL" id="AP018586">
    <property type="protein sequence ID" value="BBD91172.1"/>
    <property type="molecule type" value="Genomic_DNA"/>
</dbReference>
<evidence type="ECO:0000313" key="3">
    <source>
        <dbReference type="Proteomes" id="UP000274772"/>
    </source>
</evidence>
<feature type="transmembrane region" description="Helical" evidence="1">
    <location>
        <begin position="108"/>
        <end position="129"/>
    </location>
</feature>
<evidence type="ECO:0008006" key="4">
    <source>
        <dbReference type="Google" id="ProtNLM"/>
    </source>
</evidence>
<name>A0ABM7FT86_9STAP</name>
<dbReference type="RefSeq" id="WP_002444990.1">
    <property type="nucleotide sequence ID" value="NZ_AP018586.1"/>
</dbReference>
<keyword evidence="1" id="KW-1133">Transmembrane helix</keyword>